<dbReference type="EMBL" id="DAAFWY010000016">
    <property type="protein sequence ID" value="HAB1847886.1"/>
    <property type="molecule type" value="Genomic_DNA"/>
</dbReference>
<reference evidence="29" key="6">
    <citation type="submission" date="2021-05" db="EMBL/GenBank/DDBJ databases">
        <title>Whole genome PacBio Sequel sequence of Salmonella enterica subsp. enterica.</title>
        <authorList>
            <person name="Hoffmann M."/>
            <person name="Balkey M."/>
            <person name="Luo Y."/>
        </authorList>
    </citation>
    <scope>NUCLEOTIDE SEQUENCE</scope>
    <source>
        <strain evidence="29">CFSAN030538</strain>
    </source>
</reference>
<evidence type="ECO:0000313" key="16">
    <source>
        <dbReference type="EMBL" id="HAB3926072.1"/>
    </source>
</evidence>
<dbReference type="EMBL" id="AAGLNK010000004">
    <property type="protein sequence ID" value="EBP3692490.1"/>
    <property type="molecule type" value="Genomic_DNA"/>
</dbReference>
<dbReference type="EMBL" id="DAAGOZ010000065">
    <property type="protein sequence ID" value="HAB3966902.1"/>
    <property type="molecule type" value="Genomic_DNA"/>
</dbReference>
<dbReference type="PANTHER" id="PTHR46743:SF3">
    <property type="entry name" value="ABC-TYPE POLYSACCHARIDE_POLYOL PHOSPHATE TRANSPORT SYSTEM, ATPASE COMPONENT"/>
    <property type="match status" value="1"/>
</dbReference>
<evidence type="ECO:0000313" key="12">
    <source>
        <dbReference type="EMBL" id="HAB1993931.1"/>
    </source>
</evidence>
<dbReference type="EMBL" id="AALSXK010000038">
    <property type="protein sequence ID" value="EDD0504073.1"/>
    <property type="molecule type" value="Genomic_DNA"/>
</dbReference>
<dbReference type="EMBL" id="DAAGQE010000087">
    <property type="protein sequence ID" value="HAB4102375.1"/>
    <property type="molecule type" value="Genomic_DNA"/>
</dbReference>
<dbReference type="EMBL" id="AAIBIC010000001">
    <property type="protein sequence ID" value="ECC3912490.1"/>
    <property type="molecule type" value="Genomic_DNA"/>
</dbReference>
<dbReference type="InterPro" id="IPR027417">
    <property type="entry name" value="P-loop_NTPase"/>
</dbReference>
<dbReference type="EMBL" id="DAAGTE010000143">
    <property type="protein sequence ID" value="HAB4459012.1"/>
    <property type="molecule type" value="Genomic_DNA"/>
</dbReference>
<evidence type="ECO:0000313" key="11">
    <source>
        <dbReference type="EMBL" id="HAB1847886.1"/>
    </source>
</evidence>
<gene>
    <name evidence="29" type="ORF">ABB53_013655</name>
    <name evidence="9" type="ORF">AH359_22875</name>
    <name evidence="4" type="ORF">CNQ75_11545</name>
    <name evidence="6" type="ORF">CTQ69_00035</name>
    <name evidence="8" type="ORF">DLB95_11205</name>
    <name evidence="28" type="ORF">EL06_25965</name>
    <name evidence="7" type="ORF">FNI27_22765</name>
    <name evidence="26" type="ORF">G2916_22310</name>
    <name evidence="27" type="ORF">G3A00_22735</name>
    <name evidence="23" type="ORF">GB016_22545</name>
    <name evidence="12" type="ORF">GB088_23115</name>
    <name evidence="24" type="ORF">GB246_22780</name>
    <name evidence="14" type="ORF">GB337_22930</name>
    <name evidence="13" type="ORF">GB348_22870</name>
    <name evidence="25" type="ORF">GB480_25180</name>
    <name evidence="16" type="ORF">GBV97_22660</name>
    <name evidence="15" type="ORF">GBW00_22515</name>
    <name evidence="18" type="ORF">GBX19_22350</name>
    <name evidence="17" type="ORF">GBX62_23710</name>
    <name evidence="10" type="ORF">GBY11_22755</name>
    <name evidence="20" type="ORF">GBY15_22670</name>
    <name evidence="19" type="ORF">GBY29_22865</name>
    <name evidence="21" type="ORF">GBY49_22515</name>
    <name evidence="11" type="ORF">GBZ10_15835</name>
    <name evidence="22" type="ORF">GBZ12_22555</name>
    <name evidence="30" type="ORF">JMJ85_13725</name>
    <name evidence="5" type="ORF">PG27_04275</name>
</gene>
<evidence type="ECO:0000313" key="4">
    <source>
        <dbReference type="EMBL" id="ATW55101.1"/>
    </source>
</evidence>
<evidence type="ECO:0000313" key="13">
    <source>
        <dbReference type="EMBL" id="HAB2187378.1"/>
    </source>
</evidence>
<reference evidence="6" key="4">
    <citation type="submission" date="2018-08" db="EMBL/GenBank/DDBJ databases">
        <authorList>
            <person name="Ashton P.M."/>
            <person name="Dallman T."/>
            <person name="Nair S."/>
            <person name="De Pinna E."/>
            <person name="Peters T."/>
            <person name="Grant K."/>
        </authorList>
    </citation>
    <scope>NUCLEOTIDE SEQUENCE [LARGE SCALE GENOMIC DNA]</scope>
    <source>
        <strain evidence="6">294779</strain>
        <strain evidence="8">474878</strain>
        <strain evidence="7">481463</strain>
    </source>
</reference>
<dbReference type="RefSeq" id="WP_023247935.1">
    <property type="nucleotide sequence ID" value="NZ_CP011288.1"/>
</dbReference>
<name>A0A2I5HII8_SALDZ</name>
<dbReference type="Proteomes" id="UP000885362">
    <property type="component" value="Unassembled WGS sequence"/>
</dbReference>
<dbReference type="EMBL" id="DAAGPR010000115">
    <property type="protein sequence ID" value="HAB4052556.1"/>
    <property type="molecule type" value="Genomic_DNA"/>
</dbReference>
<evidence type="ECO:0000313" key="7">
    <source>
        <dbReference type="EMBL" id="ECJ2915730.1"/>
    </source>
</evidence>
<dbReference type="EMBL" id="DAAFZM010000056">
    <property type="protein sequence ID" value="HAB2187378.1"/>
    <property type="molecule type" value="Genomic_DNA"/>
</dbReference>
<dbReference type="InterPro" id="IPR015860">
    <property type="entry name" value="ABC_transpr_TagH-like"/>
</dbReference>
<dbReference type="EMBL" id="CP078142">
    <property type="protein sequence ID" value="QXN81937.1"/>
    <property type="molecule type" value="Genomic_DNA"/>
</dbReference>
<evidence type="ECO:0000313" key="29">
    <source>
        <dbReference type="EMBL" id="QWJ67831.1"/>
    </source>
</evidence>
<dbReference type="CDD" id="cd03220">
    <property type="entry name" value="ABC_KpsT_Wzt"/>
    <property type="match status" value="1"/>
</dbReference>
<evidence type="ECO:0000313" key="15">
    <source>
        <dbReference type="EMBL" id="HAB3844639.1"/>
    </source>
</evidence>
<evidence type="ECO:0000313" key="9">
    <source>
        <dbReference type="EMBL" id="EDD0504073.1"/>
    </source>
</evidence>
<accession>A0A2I5HII8</accession>
<evidence type="ECO:0000313" key="6">
    <source>
        <dbReference type="EMBL" id="ECC3912490.1"/>
    </source>
</evidence>
<dbReference type="EMBL" id="DAAGBA010000181">
    <property type="protein sequence ID" value="HAB2327717.1"/>
    <property type="molecule type" value="Genomic_DNA"/>
</dbReference>
<keyword evidence="2 4" id="KW-0067">ATP-binding</keyword>
<evidence type="ECO:0000259" key="3">
    <source>
        <dbReference type="PROSITE" id="PS50893"/>
    </source>
</evidence>
<dbReference type="EMBL" id="DAAGVB010000119">
    <property type="protein sequence ID" value="HAB4676512.1"/>
    <property type="molecule type" value="Genomic_DNA"/>
</dbReference>
<dbReference type="InterPro" id="IPR003593">
    <property type="entry name" value="AAA+_ATPase"/>
</dbReference>
<dbReference type="GO" id="GO:0140359">
    <property type="term" value="F:ABC-type transporter activity"/>
    <property type="evidence" value="ECO:0007669"/>
    <property type="project" value="InterPro"/>
</dbReference>
<dbReference type="EMBL" id="DAAFYE010000128">
    <property type="protein sequence ID" value="HAB1993931.1"/>
    <property type="molecule type" value="Genomic_DNA"/>
</dbReference>
<evidence type="ECO:0000313" key="25">
    <source>
        <dbReference type="EMBL" id="HAB6342094.1"/>
    </source>
</evidence>
<dbReference type="InterPro" id="IPR003439">
    <property type="entry name" value="ABC_transporter-like_ATP-bd"/>
</dbReference>
<dbReference type="EMBL" id="DAAGXW010000045">
    <property type="protein sequence ID" value="HAB5019210.1"/>
    <property type="molecule type" value="Genomic_DNA"/>
</dbReference>
<sequence length="251" mass="27138">MTAYLNLKNVSVSYPIFDVKSRSLKANFVRLTTGGKISSNAKSISVNALKDINIELKHGDRLALIGHNGAGKSTLLKTMAGIYEPTSGKASSQGSIASLLDMNLGMNPESSGRENIYSRGMLLGLPKKYINTISEEIIDFTELADFIDLPVRTYSSGMTVRLAFAISTAVKPDILLLDEVIGAGDANFMDKARKRIQELIESVGILVLSSHSENDVRSFCNKGVVLNAGEIAFVGAVDDAYTFYVNSRKFG</sequence>
<dbReference type="EMBL" id="DAAHFA010000052">
    <property type="protein sequence ID" value="HAB5843532.1"/>
    <property type="molecule type" value="Genomic_DNA"/>
</dbReference>
<evidence type="ECO:0000313" key="28">
    <source>
        <dbReference type="EMBL" id="MIE72737.1"/>
    </source>
</evidence>
<dbReference type="EMBL" id="CP023345">
    <property type="protein sequence ID" value="ATW55101.1"/>
    <property type="molecule type" value="Genomic_DNA"/>
</dbReference>
<evidence type="ECO:0000313" key="5">
    <source>
        <dbReference type="EMBL" id="EBP3692490.1"/>
    </source>
</evidence>
<protein>
    <submittedName>
        <fullName evidence="4 5">ABC transporter ATP-binding protein</fullName>
    </submittedName>
    <submittedName>
        <fullName evidence="9">ATP-binding cassette domain-containing protein</fullName>
    </submittedName>
</protein>
<dbReference type="Proteomes" id="UP000839735">
    <property type="component" value="Unassembled WGS sequence"/>
</dbReference>
<dbReference type="Proteomes" id="UP000839781">
    <property type="component" value="Unassembled WGS sequence"/>
</dbReference>
<evidence type="ECO:0000313" key="30">
    <source>
        <dbReference type="EMBL" id="QXN81937.1"/>
    </source>
</evidence>
<dbReference type="EMBL" id="DAAHJH010000053">
    <property type="protein sequence ID" value="HAB6342094.1"/>
    <property type="molecule type" value="Genomic_DNA"/>
</dbReference>
<dbReference type="PANTHER" id="PTHR46743">
    <property type="entry name" value="TEICHOIC ACIDS EXPORT ATP-BINDING PROTEIN TAGH"/>
    <property type="match status" value="1"/>
</dbReference>
<evidence type="ECO:0000313" key="23">
    <source>
        <dbReference type="EMBL" id="HAB5019210.1"/>
    </source>
</evidence>
<evidence type="ECO:0000313" key="22">
    <source>
        <dbReference type="EMBL" id="HAB4676512.1"/>
    </source>
</evidence>
<evidence type="ECO:0000313" key="26">
    <source>
        <dbReference type="EMBL" id="HAE1267160.1"/>
    </source>
</evidence>
<dbReference type="EMBL" id="RSHK01000043">
    <property type="protein sequence ID" value="MIE72737.1"/>
    <property type="molecule type" value="Genomic_DNA"/>
</dbReference>
<dbReference type="InterPro" id="IPR050683">
    <property type="entry name" value="Bact_Polysacc_Export_ATP-bd"/>
</dbReference>
<reference evidence="10" key="2">
    <citation type="journal article" date="2018" name="Genome Biol.">
        <title>SKESA: strategic k-mer extension for scrupulous assemblies.</title>
        <authorList>
            <person name="Souvorov A."/>
            <person name="Agarwala R."/>
            <person name="Lipman D.J."/>
        </authorList>
    </citation>
    <scope>NUCLEOTIDE SEQUENCE</scope>
    <source>
        <strain evidence="10">Salmonella enterica</strain>
    </source>
</reference>
<evidence type="ECO:0000313" key="14">
    <source>
        <dbReference type="EMBL" id="HAB2327717.1"/>
    </source>
</evidence>
<evidence type="ECO:0000313" key="17">
    <source>
        <dbReference type="EMBL" id="HAB3966902.1"/>
    </source>
</evidence>
<proteinExistence type="predicted"/>
<evidence type="ECO:0000313" key="18">
    <source>
        <dbReference type="EMBL" id="HAB3980201.1"/>
    </source>
</evidence>
<dbReference type="SMART" id="SM00382">
    <property type="entry name" value="AAA"/>
    <property type="match status" value="1"/>
</dbReference>
<dbReference type="EMBL" id="AAIXUH010000036">
    <property type="protein sequence ID" value="ECJ2915730.1"/>
    <property type="molecule type" value="Genomic_DNA"/>
</dbReference>
<evidence type="ECO:0000313" key="19">
    <source>
        <dbReference type="EMBL" id="HAB4052556.1"/>
    </source>
</evidence>
<evidence type="ECO:0000256" key="1">
    <source>
        <dbReference type="ARBA" id="ARBA00022741"/>
    </source>
</evidence>
<feature type="domain" description="ABC transporter" evidence="3">
    <location>
        <begin position="29"/>
        <end position="251"/>
    </location>
</feature>
<dbReference type="SUPFAM" id="SSF52540">
    <property type="entry name" value="P-loop containing nucleoside triphosphate hydrolases"/>
    <property type="match status" value="1"/>
</dbReference>
<dbReference type="GO" id="GO:0005524">
    <property type="term" value="F:ATP binding"/>
    <property type="evidence" value="ECO:0007669"/>
    <property type="project" value="UniProtKB-KW"/>
</dbReference>
<dbReference type="EMBL" id="DAAFWI010000068">
    <property type="protein sequence ID" value="HAB1778244.1"/>
    <property type="molecule type" value="Genomic_DNA"/>
</dbReference>
<dbReference type="EMBL" id="CP075144">
    <property type="protein sequence ID" value="QWJ67831.1"/>
    <property type="molecule type" value="Genomic_DNA"/>
</dbReference>
<dbReference type="STRING" id="59204.UQ49_10115"/>
<dbReference type="EMBL" id="DAAGOS010000165">
    <property type="protein sequence ID" value="HAB3926072.1"/>
    <property type="molecule type" value="Genomic_DNA"/>
</dbReference>
<keyword evidence="1" id="KW-0547">Nucleotide-binding</keyword>
<dbReference type="PROSITE" id="PS50893">
    <property type="entry name" value="ABC_TRANSPORTER_2"/>
    <property type="match status" value="1"/>
</dbReference>
<dbReference type="EMBL" id="DAAQXJ010000201">
    <property type="protein sequence ID" value="HAE1267160.1"/>
    <property type="molecule type" value="Genomic_DNA"/>
</dbReference>
<evidence type="ECO:0000313" key="8">
    <source>
        <dbReference type="EMBL" id="ECJ4377829.1"/>
    </source>
</evidence>
<dbReference type="GO" id="GO:0016020">
    <property type="term" value="C:membrane"/>
    <property type="evidence" value="ECO:0007669"/>
    <property type="project" value="InterPro"/>
</dbReference>
<dbReference type="Pfam" id="PF00005">
    <property type="entry name" value="ABC_tran"/>
    <property type="match status" value="1"/>
</dbReference>
<evidence type="ECO:0000313" key="27">
    <source>
        <dbReference type="EMBL" id="HAE1476678.1"/>
    </source>
</evidence>
<reference evidence="30" key="7">
    <citation type="submission" date="2021-07" db="EMBL/GenBank/DDBJ databases">
        <title>Whole-Genome Sequences of non-enterica strains of Salmonella enterica isolated from poultry houses.</title>
        <authorList>
            <person name="Lamas A."/>
            <person name="Regal P."/>
            <person name="Miranda J.M."/>
            <person name="Vazquez B."/>
            <person name="Cepeda A."/>
            <person name="Franco C.M."/>
        </authorList>
    </citation>
    <scope>NUCLEOTIDE SEQUENCE</scope>
    <source>
        <strain evidence="30">LHICA_D1</strain>
    </source>
</reference>
<evidence type="ECO:0000313" key="10">
    <source>
        <dbReference type="EMBL" id="HAB1778244.1"/>
    </source>
</evidence>
<evidence type="ECO:0000256" key="2">
    <source>
        <dbReference type="ARBA" id="ARBA00022840"/>
    </source>
</evidence>
<reference evidence="5" key="3">
    <citation type="submission" date="2018-07" db="EMBL/GenBank/DDBJ databases">
        <authorList>
            <consortium name="GenomeTrakr network: Whole genome sequencing for foodborne pathogen traceback"/>
        </authorList>
    </citation>
    <scope>NUCLEOTIDE SEQUENCE</scope>
    <source>
        <strain evidence="5">CFSAN008697</strain>
        <strain evidence="29">CFSAN030538</strain>
        <strain evidence="9">FDA00001986</strain>
        <strain evidence="28">FMA0132</strain>
    </source>
</reference>
<dbReference type="GO" id="GO:0016887">
    <property type="term" value="F:ATP hydrolysis activity"/>
    <property type="evidence" value="ECO:0007669"/>
    <property type="project" value="InterPro"/>
</dbReference>
<dbReference type="EMBL" id="DAAGPC010000104">
    <property type="protein sequence ID" value="HAB3980201.1"/>
    <property type="molecule type" value="Genomic_DNA"/>
</dbReference>
<organism evidence="4 31">
    <name type="scientific">Salmonella diarizonae</name>
    <dbReference type="NCBI Taxonomy" id="59204"/>
    <lineage>
        <taxon>Bacteria</taxon>
        <taxon>Pseudomonadati</taxon>
        <taxon>Pseudomonadota</taxon>
        <taxon>Gammaproteobacteria</taxon>
        <taxon>Enterobacterales</taxon>
        <taxon>Enterobacteriaceae</taxon>
        <taxon>Salmonella</taxon>
    </lineage>
</organism>
<dbReference type="EMBL" id="DAAQZS010000042">
    <property type="protein sequence ID" value="HAE1476678.1"/>
    <property type="molecule type" value="Genomic_DNA"/>
</dbReference>
<dbReference type="Gene3D" id="3.40.50.300">
    <property type="entry name" value="P-loop containing nucleotide triphosphate hydrolases"/>
    <property type="match status" value="1"/>
</dbReference>
<evidence type="ECO:0000313" key="31">
    <source>
        <dbReference type="Proteomes" id="UP000230639"/>
    </source>
</evidence>
<reference evidence="10" key="5">
    <citation type="submission" date="2019-10" db="EMBL/GenBank/DDBJ databases">
        <authorList>
            <consortium name="NCBI Pathogen Detection Project"/>
        </authorList>
    </citation>
    <scope>NUCLEOTIDE SEQUENCE</scope>
    <source>
        <strain evidence="10">Salmonella enterica</strain>
    </source>
</reference>
<dbReference type="EMBL" id="DAAGNY010000040">
    <property type="protein sequence ID" value="HAB3844639.1"/>
    <property type="molecule type" value="Genomic_DNA"/>
</dbReference>
<dbReference type="Proteomes" id="UP000230639">
    <property type="component" value="Chromosome"/>
</dbReference>
<reference evidence="4 31" key="1">
    <citation type="submission" date="2017-09" db="EMBL/GenBank/DDBJ databases">
        <title>Complete genome of Salmonella enterica subsp. diarizonae isolated from stool of a patient with bacterial enteropathy.</title>
        <authorList>
            <person name="Zhou J."/>
            <person name="Chen Q."/>
            <person name="Guo L."/>
            <person name="Fan J."/>
        </authorList>
    </citation>
    <scope>NUCLEOTIDE SEQUENCE [LARGE SCALE GENOMIC DNA]</scope>
    <source>
        <strain evidence="4 31">HZS154</strain>
    </source>
</reference>
<evidence type="ECO:0000313" key="20">
    <source>
        <dbReference type="EMBL" id="HAB4102375.1"/>
    </source>
</evidence>
<evidence type="ECO:0000313" key="21">
    <source>
        <dbReference type="EMBL" id="HAB4459012.1"/>
    </source>
</evidence>
<dbReference type="EMBL" id="AAIYJF010000007">
    <property type="protein sequence ID" value="ECJ4377829.1"/>
    <property type="molecule type" value="Genomic_DNA"/>
</dbReference>
<dbReference type="AlphaFoldDB" id="A0A2I5HII8"/>
<evidence type="ECO:0000313" key="24">
    <source>
        <dbReference type="EMBL" id="HAB5843532.1"/>
    </source>
</evidence>